<dbReference type="SUPFAM" id="SSF56059">
    <property type="entry name" value="Glutathione synthetase ATP-binding domain-like"/>
    <property type="match status" value="1"/>
</dbReference>
<reference evidence="3 4" key="1">
    <citation type="submission" date="2019-03" db="EMBL/GenBank/DDBJ databases">
        <title>Genome sequence of Thiobacillaceae bacterium LSR1, a sulfur-oxidizing bacterium isolated from freshwater sediment.</title>
        <authorList>
            <person name="Li S."/>
        </authorList>
    </citation>
    <scope>NUCLEOTIDE SEQUENCE [LARGE SCALE GENOMIC DNA]</scope>
    <source>
        <strain evidence="3 4">LSR1</strain>
    </source>
</reference>
<feature type="domain" description="ATP-grasp fold PylC-type" evidence="2">
    <location>
        <begin position="142"/>
        <end position="293"/>
    </location>
</feature>
<dbReference type="GO" id="GO:0046872">
    <property type="term" value="F:metal ion binding"/>
    <property type="evidence" value="ECO:0007669"/>
    <property type="project" value="InterPro"/>
</dbReference>
<dbReference type="EMBL" id="SJZB01000047">
    <property type="protein sequence ID" value="TCJ11892.1"/>
    <property type="molecule type" value="Genomic_DNA"/>
</dbReference>
<sequence>MACCRPCGQPRRRSTSASPRPWRRRAGMSADTCLIVSLSARALAAAAARAGVASIGIDAFADLDARRLGRRWARVPLGPDYSFDRESLLRTADDLAPDARELVYGSGFEARPELLARLAEGRELLGNDPETVAACADPARFSVLLDELGIPHPETRLEPPPAAAGWLAKLAGGCGGSHILPATATGGRRYPGRYYQRRVAGRPGSLLFLADRRDVRPVGFNGALAAPAEAPSAWSYAGSVRLPDCPGGFGTAIVAAAADLTRTLGLRGLNGIDFIIGETGWWLLELNPRPTASLSLWDVSPLPPLFRLHREACRGHLPDSLPQPAGALASAVVYARRPARVPNRFSWPDACADLPNPGTVVAAGDPLCCVAAAGADAGAASAAAQSMRAALLDRFDTLATPVGVC</sequence>
<dbReference type="Gene3D" id="3.30.470.20">
    <property type="entry name" value="ATP-grasp fold, B domain"/>
    <property type="match status" value="1"/>
</dbReference>
<proteinExistence type="predicted"/>
<dbReference type="PIRSF" id="PIRSF016817">
    <property type="entry name" value="UCP016817_carboligase"/>
    <property type="match status" value="1"/>
</dbReference>
<name>A0A4R1B1J2_9PROT</name>
<dbReference type="AlphaFoldDB" id="A0A4R1B1J2"/>
<evidence type="ECO:0000256" key="1">
    <source>
        <dbReference type="SAM" id="MobiDB-lite"/>
    </source>
</evidence>
<evidence type="ECO:0000313" key="4">
    <source>
        <dbReference type="Proteomes" id="UP000295443"/>
    </source>
</evidence>
<dbReference type="Pfam" id="PF02655">
    <property type="entry name" value="ATP-grasp_3"/>
    <property type="match status" value="1"/>
</dbReference>
<dbReference type="GO" id="GO:0005524">
    <property type="term" value="F:ATP binding"/>
    <property type="evidence" value="ECO:0007669"/>
    <property type="project" value="InterPro"/>
</dbReference>
<gene>
    <name evidence="3" type="ORF">EZJ19_13580</name>
</gene>
<dbReference type="InterPro" id="IPR016677">
    <property type="entry name" value="UCP016817_carboligase"/>
</dbReference>
<dbReference type="OrthoDB" id="5572734at2"/>
<dbReference type="InterPro" id="IPR003806">
    <property type="entry name" value="ATP-grasp_PylC-type"/>
</dbReference>
<organism evidence="3 4">
    <name type="scientific">Parasulfuritortus cantonensis</name>
    <dbReference type="NCBI Taxonomy" id="2528202"/>
    <lineage>
        <taxon>Bacteria</taxon>
        <taxon>Pseudomonadati</taxon>
        <taxon>Pseudomonadota</taxon>
        <taxon>Betaproteobacteria</taxon>
        <taxon>Nitrosomonadales</taxon>
        <taxon>Thiobacillaceae</taxon>
        <taxon>Parasulfuritortus</taxon>
    </lineage>
</organism>
<evidence type="ECO:0000313" key="3">
    <source>
        <dbReference type="EMBL" id="TCJ11892.1"/>
    </source>
</evidence>
<dbReference type="Proteomes" id="UP000295443">
    <property type="component" value="Unassembled WGS sequence"/>
</dbReference>
<evidence type="ECO:0000259" key="2">
    <source>
        <dbReference type="Pfam" id="PF02655"/>
    </source>
</evidence>
<comment type="caution">
    <text evidence="3">The sequence shown here is derived from an EMBL/GenBank/DDBJ whole genome shotgun (WGS) entry which is preliminary data.</text>
</comment>
<accession>A0A4R1B1J2</accession>
<keyword evidence="4" id="KW-1185">Reference proteome</keyword>
<protein>
    <submittedName>
        <fullName evidence="3">ATP-grasp domain-containing protein</fullName>
    </submittedName>
</protein>
<feature type="region of interest" description="Disordered" evidence="1">
    <location>
        <begin position="5"/>
        <end position="25"/>
    </location>
</feature>